<accession>A0A3M0IYX9</accession>
<evidence type="ECO:0000256" key="1">
    <source>
        <dbReference type="SAM" id="MobiDB-lite"/>
    </source>
</evidence>
<feature type="region of interest" description="Disordered" evidence="1">
    <location>
        <begin position="1"/>
        <end position="81"/>
    </location>
</feature>
<sequence>MPGTGRSSGPRVFRLDQAGSGSGVWCRGSQGGGGRQGGALTTDDNAARRGARAREPGMIQTRGPSGLPPSRPGRPLPPRRP</sequence>
<protein>
    <submittedName>
        <fullName evidence="2">Uncharacterized protein</fullName>
    </submittedName>
</protein>
<feature type="compositionally biased region" description="Pro residues" evidence="1">
    <location>
        <begin position="66"/>
        <end position="81"/>
    </location>
</feature>
<dbReference type="AlphaFoldDB" id="A0A3M0IYX9"/>
<comment type="caution">
    <text evidence="2">The sequence shown here is derived from an EMBL/GenBank/DDBJ whole genome shotgun (WGS) entry which is preliminary data.</text>
</comment>
<evidence type="ECO:0000313" key="3">
    <source>
        <dbReference type="Proteomes" id="UP000270471"/>
    </source>
</evidence>
<evidence type="ECO:0000313" key="2">
    <source>
        <dbReference type="EMBL" id="RMB87566.1"/>
    </source>
</evidence>
<gene>
    <name evidence="2" type="ORF">CTZ28_00955</name>
</gene>
<reference evidence="2 3" key="1">
    <citation type="submission" date="2017-11" db="EMBL/GenBank/DDBJ databases">
        <title>Draft genome of actinobacteria isolated from guarana (Paullinia cupana (Mart.) Ducke.</title>
        <authorList>
            <person name="Siqueira K.A."/>
            <person name="Liotti R.G."/>
            <person name="Mendes T.A.O."/>
            <person name="Soares M.A."/>
        </authorList>
    </citation>
    <scope>NUCLEOTIDE SEQUENCE [LARGE SCALE GENOMIC DNA]</scope>
    <source>
        <strain evidence="2 3">193</strain>
    </source>
</reference>
<proteinExistence type="predicted"/>
<name>A0A3M0IYX9_9ACTN</name>
<dbReference type="EMBL" id="PENI01000001">
    <property type="protein sequence ID" value="RMB87566.1"/>
    <property type="molecule type" value="Genomic_DNA"/>
</dbReference>
<organism evidence="2 3">
    <name type="scientific">Streptomyces shenzhenensis</name>
    <dbReference type="NCBI Taxonomy" id="943815"/>
    <lineage>
        <taxon>Bacteria</taxon>
        <taxon>Bacillati</taxon>
        <taxon>Actinomycetota</taxon>
        <taxon>Actinomycetes</taxon>
        <taxon>Kitasatosporales</taxon>
        <taxon>Streptomycetaceae</taxon>
        <taxon>Streptomyces</taxon>
    </lineage>
</organism>
<keyword evidence="3" id="KW-1185">Reference proteome</keyword>
<dbReference type="Proteomes" id="UP000270471">
    <property type="component" value="Unassembled WGS sequence"/>
</dbReference>